<gene>
    <name evidence="3" type="ORF">B0A49_01828</name>
</gene>
<sequence>MAPGRTERSDSSDSESTVVTNGISKLSVDEAPIDSAANGENKVTNDSKKTEKLVVINPEDVGMQAGLKHLYSGKEDKRGRFQWQPTVPEDVGKPAEDAETARYTLLVRNVKVYNDPRKVMAIHSIVVQSPLLKKLLEDVLVGYPGVTVGLQRLEFSGRVEPLIHRWSGLKDAIVKLKNTKQDGNSEDGQVNIQILEHAELLHDLLTTEFKNLIDASQDMKSKGVMTYENLWTLFQPGSMVYSRQGGQDRVFKLHSAKYGQDRNGNNVFWVTCQYIDFDGTRFGTNKLNTSIQAYNGTKSINSLPTFPLEFHAHRDDIRERVIERGGRFESYAGSHYKAYNGMGWKRGQFGSKDKYSIKGRVVIDTYGWNRFQPNFAVYVTPLHHKEAMAAGISNGENCDNGNDDYDGEDDDCDGGMPTDGHFADEEDADHQRAPLTADQKPICTHLLRGYSLKEKLWLNLYINSVQEITFNSKAFDSLVLPSNQKELILGFTQSQQSFRSTFDDVIEGKGRGIILLLSGPPGVGKTLTAESVAEEMKVPLYMMSAGDLGLDPRNVESKLQGILEMCTRWNAILLLDEADVFLEQRSLHELERNKLVSVFLRILEYYEGIMFLTTNRVDTFDAAFQSRIHISLDYPELSSDSRRMVWKNFLAQAGREHSITETQLDQLSLMNMNGRQIKNVLKTAQLLATRKGAVLSHNHIVTVLDVTQHLHNSTRENERTRASLFA</sequence>
<evidence type="ECO:0000313" key="3">
    <source>
        <dbReference type="EMBL" id="TKA79105.1"/>
    </source>
</evidence>
<feature type="domain" description="AAA+ ATPase" evidence="2">
    <location>
        <begin position="511"/>
        <end position="636"/>
    </location>
</feature>
<dbReference type="Pfam" id="PF00004">
    <property type="entry name" value="AAA"/>
    <property type="match status" value="1"/>
</dbReference>
<dbReference type="GO" id="GO:0005524">
    <property type="term" value="F:ATP binding"/>
    <property type="evidence" value="ECO:0007669"/>
    <property type="project" value="InterPro"/>
</dbReference>
<dbReference type="AlphaFoldDB" id="A0A4U0XVH6"/>
<dbReference type="Gene3D" id="3.40.50.300">
    <property type="entry name" value="P-loop containing nucleotide triphosphate hydrolases"/>
    <property type="match status" value="1"/>
</dbReference>
<comment type="caution">
    <text evidence="3">The sequence shown here is derived from an EMBL/GenBank/DDBJ whole genome shotgun (WGS) entry which is preliminary data.</text>
</comment>
<dbReference type="Proteomes" id="UP000308768">
    <property type="component" value="Unassembled WGS sequence"/>
</dbReference>
<accession>A0A4U0XVH6</accession>
<proteinExistence type="predicted"/>
<dbReference type="InterPro" id="IPR054289">
    <property type="entry name" value="DUF7025"/>
</dbReference>
<evidence type="ECO:0000256" key="1">
    <source>
        <dbReference type="SAM" id="MobiDB-lite"/>
    </source>
</evidence>
<dbReference type="EMBL" id="NAJN01000113">
    <property type="protein sequence ID" value="TKA79105.1"/>
    <property type="molecule type" value="Genomic_DNA"/>
</dbReference>
<dbReference type="SMART" id="SM00382">
    <property type="entry name" value="AAA"/>
    <property type="match status" value="1"/>
</dbReference>
<feature type="compositionally biased region" description="Basic and acidic residues" evidence="1">
    <location>
        <begin position="1"/>
        <end position="11"/>
    </location>
</feature>
<dbReference type="InterPro" id="IPR003959">
    <property type="entry name" value="ATPase_AAA_core"/>
</dbReference>
<dbReference type="SUPFAM" id="SSF52540">
    <property type="entry name" value="P-loop containing nucleoside triphosphate hydrolases"/>
    <property type="match status" value="1"/>
</dbReference>
<evidence type="ECO:0000259" key="2">
    <source>
        <dbReference type="SMART" id="SM00382"/>
    </source>
</evidence>
<feature type="region of interest" description="Disordered" evidence="1">
    <location>
        <begin position="401"/>
        <end position="424"/>
    </location>
</feature>
<dbReference type="OrthoDB" id="10042665at2759"/>
<reference evidence="3 4" key="1">
    <citation type="submission" date="2017-03" db="EMBL/GenBank/DDBJ databases">
        <title>Genomes of endolithic fungi from Antarctica.</title>
        <authorList>
            <person name="Coleine C."/>
            <person name="Masonjones S."/>
            <person name="Stajich J.E."/>
        </authorList>
    </citation>
    <scope>NUCLEOTIDE SEQUENCE [LARGE SCALE GENOMIC DNA]</scope>
    <source>
        <strain evidence="3 4">CCFEE 5187</strain>
    </source>
</reference>
<feature type="region of interest" description="Disordered" evidence="1">
    <location>
        <begin position="1"/>
        <end position="50"/>
    </location>
</feature>
<dbReference type="CDD" id="cd19481">
    <property type="entry name" value="RecA-like_protease"/>
    <property type="match status" value="1"/>
</dbReference>
<dbReference type="InterPro" id="IPR027417">
    <property type="entry name" value="P-loop_NTPase"/>
</dbReference>
<evidence type="ECO:0000313" key="4">
    <source>
        <dbReference type="Proteomes" id="UP000308768"/>
    </source>
</evidence>
<keyword evidence="4" id="KW-1185">Reference proteome</keyword>
<name>A0A4U0XVH6_9PEZI</name>
<dbReference type="Pfam" id="PF22942">
    <property type="entry name" value="DUF7025"/>
    <property type="match status" value="1"/>
</dbReference>
<dbReference type="InterPro" id="IPR003593">
    <property type="entry name" value="AAA+_ATPase"/>
</dbReference>
<feature type="compositionally biased region" description="Acidic residues" evidence="1">
    <location>
        <begin position="401"/>
        <end position="413"/>
    </location>
</feature>
<dbReference type="PANTHER" id="PTHR46411">
    <property type="entry name" value="FAMILY ATPASE, PUTATIVE-RELATED"/>
    <property type="match status" value="1"/>
</dbReference>
<organism evidence="3 4">
    <name type="scientific">Cryomyces minteri</name>
    <dbReference type="NCBI Taxonomy" id="331657"/>
    <lineage>
        <taxon>Eukaryota</taxon>
        <taxon>Fungi</taxon>
        <taxon>Dikarya</taxon>
        <taxon>Ascomycota</taxon>
        <taxon>Pezizomycotina</taxon>
        <taxon>Dothideomycetes</taxon>
        <taxon>Dothideomycetes incertae sedis</taxon>
        <taxon>Cryomyces</taxon>
    </lineage>
</organism>
<dbReference type="GO" id="GO:0016887">
    <property type="term" value="F:ATP hydrolysis activity"/>
    <property type="evidence" value="ECO:0007669"/>
    <property type="project" value="InterPro"/>
</dbReference>
<dbReference type="PANTHER" id="PTHR46411:SF3">
    <property type="entry name" value="AAA+ ATPASE DOMAIN-CONTAINING PROTEIN"/>
    <property type="match status" value="1"/>
</dbReference>
<protein>
    <recommendedName>
        <fullName evidence="2">AAA+ ATPase domain-containing protein</fullName>
    </recommendedName>
</protein>